<accession>A0ABP8ZDT4</accession>
<gene>
    <name evidence="1" type="ORF">GCM10023350_43790</name>
</gene>
<evidence type="ECO:0000313" key="2">
    <source>
        <dbReference type="Proteomes" id="UP001499882"/>
    </source>
</evidence>
<keyword evidence="2" id="KW-1185">Reference proteome</keyword>
<dbReference type="EMBL" id="BAABKN010000028">
    <property type="protein sequence ID" value="GAA4753732.1"/>
    <property type="molecule type" value="Genomic_DNA"/>
</dbReference>
<reference evidence="2" key="1">
    <citation type="journal article" date="2019" name="Int. J. Syst. Evol. Microbiol.">
        <title>The Global Catalogue of Microorganisms (GCM) 10K type strain sequencing project: providing services to taxonomists for standard genome sequencing and annotation.</title>
        <authorList>
            <consortium name="The Broad Institute Genomics Platform"/>
            <consortium name="The Broad Institute Genome Sequencing Center for Infectious Disease"/>
            <person name="Wu L."/>
            <person name="Ma J."/>
        </authorList>
    </citation>
    <scope>NUCLEOTIDE SEQUENCE [LARGE SCALE GENOMIC DNA]</scope>
    <source>
        <strain evidence="2">JCM 18532</strain>
    </source>
</reference>
<dbReference type="Proteomes" id="UP001499882">
    <property type="component" value="Unassembled WGS sequence"/>
</dbReference>
<organism evidence="1 2">
    <name type="scientific">Nocardioides endophyticus</name>
    <dbReference type="NCBI Taxonomy" id="1353775"/>
    <lineage>
        <taxon>Bacteria</taxon>
        <taxon>Bacillati</taxon>
        <taxon>Actinomycetota</taxon>
        <taxon>Actinomycetes</taxon>
        <taxon>Propionibacteriales</taxon>
        <taxon>Nocardioidaceae</taxon>
        <taxon>Nocardioides</taxon>
    </lineage>
</organism>
<evidence type="ECO:0000313" key="1">
    <source>
        <dbReference type="EMBL" id="GAA4753732.1"/>
    </source>
</evidence>
<proteinExistence type="predicted"/>
<comment type="caution">
    <text evidence="1">The sequence shown here is derived from an EMBL/GenBank/DDBJ whole genome shotgun (WGS) entry which is preliminary data.</text>
</comment>
<name>A0ABP8ZDT4_9ACTN</name>
<protein>
    <recommendedName>
        <fullName evidence="3">NIL domain-containing protein</fullName>
    </recommendedName>
</protein>
<sequence>MLAKAFEIHVRGTIPADLLSDFEYLEVEVMCTKTVLRGVVPDQAALYGVLLRLQSLGLELMEVRQLRAEDPE</sequence>
<evidence type="ECO:0008006" key="3">
    <source>
        <dbReference type="Google" id="ProtNLM"/>
    </source>
</evidence>